<dbReference type="CDD" id="cd06223">
    <property type="entry name" value="PRTases_typeI"/>
    <property type="match status" value="1"/>
</dbReference>
<dbReference type="Gene3D" id="3.40.50.2020">
    <property type="match status" value="1"/>
</dbReference>
<dbReference type="SUPFAM" id="SSF53271">
    <property type="entry name" value="PRTase-like"/>
    <property type="match status" value="1"/>
</dbReference>
<dbReference type="EMBL" id="CAEZWW010000118">
    <property type="protein sequence ID" value="CAB4677353.1"/>
    <property type="molecule type" value="Genomic_DNA"/>
</dbReference>
<evidence type="ECO:0000259" key="1">
    <source>
        <dbReference type="Pfam" id="PF00156"/>
    </source>
</evidence>
<accession>A0A6J6TFW5</accession>
<dbReference type="EMBL" id="CAEZXZ010000134">
    <property type="protein sequence ID" value="CAB4709072.1"/>
    <property type="molecule type" value="Genomic_DNA"/>
</dbReference>
<gene>
    <name evidence="2" type="ORF">UFOPK2310_00998</name>
    <name evidence="3" type="ORF">UFOPK2625_00908</name>
    <name evidence="4" type="ORF">UFOPK2809_00654</name>
</gene>
<evidence type="ECO:0000313" key="3">
    <source>
        <dbReference type="EMBL" id="CAB4709072.1"/>
    </source>
</evidence>
<dbReference type="AlphaFoldDB" id="A0A6J6TFW5"/>
<protein>
    <submittedName>
        <fullName evidence="4">Unannotated protein</fullName>
    </submittedName>
</protein>
<dbReference type="Pfam" id="PF00156">
    <property type="entry name" value="Pribosyltran"/>
    <property type="match status" value="1"/>
</dbReference>
<organism evidence="4">
    <name type="scientific">freshwater metagenome</name>
    <dbReference type="NCBI Taxonomy" id="449393"/>
    <lineage>
        <taxon>unclassified sequences</taxon>
        <taxon>metagenomes</taxon>
        <taxon>ecological metagenomes</taxon>
    </lineage>
</organism>
<evidence type="ECO:0000313" key="2">
    <source>
        <dbReference type="EMBL" id="CAB4677353.1"/>
    </source>
</evidence>
<dbReference type="InterPro" id="IPR000836">
    <property type="entry name" value="PRTase_dom"/>
</dbReference>
<dbReference type="EMBL" id="CAEZZA010000072">
    <property type="protein sequence ID" value="CAB4746332.1"/>
    <property type="molecule type" value="Genomic_DNA"/>
</dbReference>
<dbReference type="InterPro" id="IPR029057">
    <property type="entry name" value="PRTase-like"/>
</dbReference>
<name>A0A6J6TFW5_9ZZZZ</name>
<sequence>MKSFENLSDAGEKLAELVRAEYARSPVVVLAVIPNGVPVALPVGRDLGVQVLALPVLRTEDGPIVFEVPPVTGLHVIVIDDGVETGAVARVAAQVIANLNPASLALAVPVCPRESMADLTRRYDQIIAIDKPLVRRSLAWHYEDFDTMDESAALKLLAVD</sequence>
<evidence type="ECO:0000313" key="4">
    <source>
        <dbReference type="EMBL" id="CAB4746332.1"/>
    </source>
</evidence>
<reference evidence="4" key="1">
    <citation type="submission" date="2020-05" db="EMBL/GenBank/DDBJ databases">
        <authorList>
            <person name="Chiriac C."/>
            <person name="Salcher M."/>
            <person name="Ghai R."/>
            <person name="Kavagutti S V."/>
        </authorList>
    </citation>
    <scope>NUCLEOTIDE SEQUENCE</scope>
</reference>
<proteinExistence type="predicted"/>
<feature type="domain" description="Phosphoribosyltransferase" evidence="1">
    <location>
        <begin position="9"/>
        <end position="114"/>
    </location>
</feature>